<dbReference type="InterPro" id="IPR037167">
    <property type="entry name" value="Peptidase_S11_C_sf"/>
</dbReference>
<sequence length="391" mass="42702">MLKTKLAIIGWTISALFALTAPATAQQMATPAKHAILLDASTGSILFEKDADEPFPPASMSKLMTVYLAFDAIKQGTMRLDDEVVVSDEAWRNWNNRGSTMFLRARDVVTVADLLRGIIVLSGNDACVVLAEHMAGSQSVFAEWLNAKATELGLTGSHFVNANGWPADGHVMTARDLATLSMHLVNDFPDLYPMFAEREYLYKNFDRNKYNRNPLLGRFAGADGLKTGHTEEAGYGLAASAERDGRRLVLVVAGLNSMNERMRESSRLMQYGFRNFSHYPLFKAGETVDYAEVWLGEDKTVPMVVGEDVALTMSRLQRAQMKVSVEYTNPAPAPIATGDQLGELVIEMPDRPVLRLPLLAGQAVEEVGGFGKIGAAFEYLIFGSAGAEPGN</sequence>
<dbReference type="Pfam" id="PF07943">
    <property type="entry name" value="PBP5_C"/>
    <property type="match status" value="1"/>
</dbReference>
<evidence type="ECO:0000256" key="11">
    <source>
        <dbReference type="ARBA" id="ARBA00023316"/>
    </source>
</evidence>
<keyword evidence="11" id="KW-0961">Cell wall biogenesis/degradation</keyword>
<dbReference type="RefSeq" id="WP_068146064.1">
    <property type="nucleotide sequence ID" value="NZ_JBHSCR010000007.1"/>
</dbReference>
<evidence type="ECO:0000256" key="4">
    <source>
        <dbReference type="ARBA" id="ARBA00012448"/>
    </source>
</evidence>
<dbReference type="PRINTS" id="PR00725">
    <property type="entry name" value="DADACBPTASE1"/>
</dbReference>
<evidence type="ECO:0000256" key="9">
    <source>
        <dbReference type="ARBA" id="ARBA00022960"/>
    </source>
</evidence>
<dbReference type="Gene3D" id="3.40.710.10">
    <property type="entry name" value="DD-peptidase/beta-lactamase superfamily"/>
    <property type="match status" value="1"/>
</dbReference>
<keyword evidence="6" id="KW-0645">Protease</keyword>
<evidence type="ECO:0000313" key="17">
    <source>
        <dbReference type="Proteomes" id="UP001595776"/>
    </source>
</evidence>
<keyword evidence="7 14" id="KW-0732">Signal</keyword>
<name>A0ABV8UAG9_9PROT</name>
<evidence type="ECO:0000256" key="10">
    <source>
        <dbReference type="ARBA" id="ARBA00022984"/>
    </source>
</evidence>
<dbReference type="InterPro" id="IPR012907">
    <property type="entry name" value="Peptidase_S11_C"/>
</dbReference>
<comment type="caution">
    <text evidence="16">The sequence shown here is derived from an EMBL/GenBank/DDBJ whole genome shotgun (WGS) entry which is preliminary data.</text>
</comment>
<evidence type="ECO:0000256" key="3">
    <source>
        <dbReference type="ARBA" id="ARBA00007164"/>
    </source>
</evidence>
<dbReference type="Pfam" id="PF00768">
    <property type="entry name" value="Peptidase_S11"/>
    <property type="match status" value="1"/>
</dbReference>
<dbReference type="EC" id="3.4.16.4" evidence="4"/>
<evidence type="ECO:0000313" key="16">
    <source>
        <dbReference type="EMBL" id="MFC4348189.1"/>
    </source>
</evidence>
<evidence type="ECO:0000256" key="12">
    <source>
        <dbReference type="ARBA" id="ARBA00034000"/>
    </source>
</evidence>
<evidence type="ECO:0000256" key="13">
    <source>
        <dbReference type="RuleBase" id="RU004016"/>
    </source>
</evidence>
<keyword evidence="10" id="KW-0573">Peptidoglycan synthesis</keyword>
<keyword evidence="8 16" id="KW-0378">Hydrolase</keyword>
<evidence type="ECO:0000256" key="14">
    <source>
        <dbReference type="SAM" id="SignalP"/>
    </source>
</evidence>
<dbReference type="EMBL" id="JBHSCR010000007">
    <property type="protein sequence ID" value="MFC4348189.1"/>
    <property type="molecule type" value="Genomic_DNA"/>
</dbReference>
<keyword evidence="5 16" id="KW-0121">Carboxypeptidase</keyword>
<evidence type="ECO:0000256" key="6">
    <source>
        <dbReference type="ARBA" id="ARBA00022670"/>
    </source>
</evidence>
<dbReference type="Gene3D" id="2.60.410.10">
    <property type="entry name" value="D-Ala-D-Ala carboxypeptidase, C-terminal domain"/>
    <property type="match status" value="1"/>
</dbReference>
<keyword evidence="9" id="KW-0133">Cell shape</keyword>
<proteinExistence type="inferred from homology"/>
<comment type="pathway">
    <text evidence="2">Cell wall biogenesis; peptidoglycan biosynthesis.</text>
</comment>
<comment type="similarity">
    <text evidence="3 13">Belongs to the peptidase S11 family.</text>
</comment>
<dbReference type="PANTHER" id="PTHR21581">
    <property type="entry name" value="D-ALANYL-D-ALANINE CARBOXYPEPTIDASE"/>
    <property type="match status" value="1"/>
</dbReference>
<dbReference type="InterPro" id="IPR015956">
    <property type="entry name" value="Peniciliin-bd_prot_C_sf"/>
</dbReference>
<evidence type="ECO:0000259" key="15">
    <source>
        <dbReference type="SMART" id="SM00936"/>
    </source>
</evidence>
<comment type="function">
    <text evidence="1">Removes C-terminal D-alanyl residues from sugar-peptide cell wall precursors.</text>
</comment>
<evidence type="ECO:0000256" key="5">
    <source>
        <dbReference type="ARBA" id="ARBA00022645"/>
    </source>
</evidence>
<evidence type="ECO:0000256" key="1">
    <source>
        <dbReference type="ARBA" id="ARBA00003217"/>
    </source>
</evidence>
<dbReference type="Proteomes" id="UP001595776">
    <property type="component" value="Unassembled WGS sequence"/>
</dbReference>
<reference evidence="17" key="1">
    <citation type="journal article" date="2019" name="Int. J. Syst. Evol. Microbiol.">
        <title>The Global Catalogue of Microorganisms (GCM) 10K type strain sequencing project: providing services to taxonomists for standard genome sequencing and annotation.</title>
        <authorList>
            <consortium name="The Broad Institute Genomics Platform"/>
            <consortium name="The Broad Institute Genome Sequencing Center for Infectious Disease"/>
            <person name="Wu L."/>
            <person name="Ma J."/>
        </authorList>
    </citation>
    <scope>NUCLEOTIDE SEQUENCE [LARGE SCALE GENOMIC DNA]</scope>
    <source>
        <strain evidence="17">CGMCC 1.15304</strain>
    </source>
</reference>
<dbReference type="PANTHER" id="PTHR21581:SF6">
    <property type="entry name" value="TRAFFICKING PROTEIN PARTICLE COMPLEX SUBUNIT 12"/>
    <property type="match status" value="1"/>
</dbReference>
<dbReference type="SUPFAM" id="SSF56601">
    <property type="entry name" value="beta-lactamase/transpeptidase-like"/>
    <property type="match status" value="1"/>
</dbReference>
<dbReference type="GO" id="GO:0004180">
    <property type="term" value="F:carboxypeptidase activity"/>
    <property type="evidence" value="ECO:0007669"/>
    <property type="project" value="UniProtKB-KW"/>
</dbReference>
<feature type="chain" id="PRO_5046006139" description="serine-type D-Ala-D-Ala carboxypeptidase" evidence="14">
    <location>
        <begin position="26"/>
        <end position="391"/>
    </location>
</feature>
<keyword evidence="17" id="KW-1185">Reference proteome</keyword>
<accession>A0ABV8UAG9</accession>
<protein>
    <recommendedName>
        <fullName evidence="4">serine-type D-Ala-D-Ala carboxypeptidase</fullName>
        <ecNumber evidence="4">3.4.16.4</ecNumber>
    </recommendedName>
</protein>
<comment type="catalytic activity">
    <reaction evidence="12">
        <text>Preferential cleavage: (Ac)2-L-Lys-D-Ala-|-D-Ala. Also transpeptidation of peptidyl-alanyl moieties that are N-acyl substituents of D-alanine.</text>
        <dbReference type="EC" id="3.4.16.4"/>
    </reaction>
</comment>
<dbReference type="SUPFAM" id="SSF69189">
    <property type="entry name" value="Penicillin-binding protein associated domain"/>
    <property type="match status" value="1"/>
</dbReference>
<evidence type="ECO:0000256" key="2">
    <source>
        <dbReference type="ARBA" id="ARBA00004752"/>
    </source>
</evidence>
<feature type="signal peptide" evidence="14">
    <location>
        <begin position="1"/>
        <end position="25"/>
    </location>
</feature>
<dbReference type="InterPro" id="IPR001967">
    <property type="entry name" value="Peptidase_S11_N"/>
</dbReference>
<organism evidence="16 17">
    <name type="scientific">Kordiimonas lipolytica</name>
    <dbReference type="NCBI Taxonomy" id="1662421"/>
    <lineage>
        <taxon>Bacteria</taxon>
        <taxon>Pseudomonadati</taxon>
        <taxon>Pseudomonadota</taxon>
        <taxon>Alphaproteobacteria</taxon>
        <taxon>Kordiimonadales</taxon>
        <taxon>Kordiimonadaceae</taxon>
        <taxon>Kordiimonas</taxon>
    </lineage>
</organism>
<dbReference type="InterPro" id="IPR012338">
    <property type="entry name" value="Beta-lactam/transpept-like"/>
</dbReference>
<dbReference type="SMART" id="SM00936">
    <property type="entry name" value="PBP5_C"/>
    <property type="match status" value="1"/>
</dbReference>
<gene>
    <name evidence="16" type="ORF">ACFO5Q_10060</name>
</gene>
<dbReference type="InterPro" id="IPR018044">
    <property type="entry name" value="Peptidase_S11"/>
</dbReference>
<feature type="domain" description="Peptidase S11 D-Ala-D-Ala carboxypeptidase A C-terminal" evidence="15">
    <location>
        <begin position="276"/>
        <end position="366"/>
    </location>
</feature>
<evidence type="ECO:0000256" key="7">
    <source>
        <dbReference type="ARBA" id="ARBA00022729"/>
    </source>
</evidence>
<evidence type="ECO:0000256" key="8">
    <source>
        <dbReference type="ARBA" id="ARBA00022801"/>
    </source>
</evidence>